<evidence type="ECO:0000313" key="3">
    <source>
        <dbReference type="Proteomes" id="UP000239297"/>
    </source>
</evidence>
<dbReference type="CDD" id="cd04301">
    <property type="entry name" value="NAT_SF"/>
    <property type="match status" value="1"/>
</dbReference>
<dbReference type="RefSeq" id="WP_104121489.1">
    <property type="nucleotide sequence ID" value="NZ_PRKW01000004.1"/>
</dbReference>
<evidence type="ECO:0000313" key="2">
    <source>
        <dbReference type="EMBL" id="PPB49049.1"/>
    </source>
</evidence>
<dbReference type="EMBL" id="PRKW01000004">
    <property type="protein sequence ID" value="PPB49049.1"/>
    <property type="molecule type" value="Genomic_DNA"/>
</dbReference>
<dbReference type="InterPro" id="IPR000182">
    <property type="entry name" value="GNAT_dom"/>
</dbReference>
<reference evidence="2 3" key="1">
    <citation type="journal article" date="2014" name="Int. J. Syst. Evol. Microbiol.">
        <title>Arthrobacter pityocampae sp. nov., isolated from Thaumetopoea pityocampa (Lep., Thaumetopoeidae).</title>
        <authorList>
            <person name="Ince I.A."/>
            <person name="Demirbag Z."/>
            <person name="Kati H."/>
        </authorList>
    </citation>
    <scope>NUCLEOTIDE SEQUENCE [LARGE SCALE GENOMIC DNA]</scope>
    <source>
        <strain evidence="2 3">Tp2</strain>
    </source>
</reference>
<dbReference type="AlphaFoldDB" id="A0A2S5IWU9"/>
<proteinExistence type="predicted"/>
<accession>A0A2S5IWU9</accession>
<feature type="domain" description="N-acetyltransferase" evidence="1">
    <location>
        <begin position="5"/>
        <end position="167"/>
    </location>
</feature>
<keyword evidence="2" id="KW-0808">Transferase</keyword>
<dbReference type="Pfam" id="PF00583">
    <property type="entry name" value="Acetyltransf_1"/>
    <property type="match status" value="1"/>
</dbReference>
<dbReference type="Gene3D" id="3.40.630.30">
    <property type="match status" value="1"/>
</dbReference>
<dbReference type="GO" id="GO:0016747">
    <property type="term" value="F:acyltransferase activity, transferring groups other than amino-acyl groups"/>
    <property type="evidence" value="ECO:0007669"/>
    <property type="project" value="InterPro"/>
</dbReference>
<organism evidence="2 3">
    <name type="scientific">Arthrobacter pityocampae</name>
    <dbReference type="NCBI Taxonomy" id="547334"/>
    <lineage>
        <taxon>Bacteria</taxon>
        <taxon>Bacillati</taxon>
        <taxon>Actinomycetota</taxon>
        <taxon>Actinomycetes</taxon>
        <taxon>Micrococcales</taxon>
        <taxon>Micrococcaceae</taxon>
        <taxon>Arthrobacter</taxon>
    </lineage>
</organism>
<dbReference type="Proteomes" id="UP000239297">
    <property type="component" value="Unassembled WGS sequence"/>
</dbReference>
<dbReference type="OrthoDB" id="5243635at2"/>
<name>A0A2S5IWU9_9MICC</name>
<sequence length="174" mass="18908">MDGTWTIREAAPADAAEFARIQIDAWRAAYGGILPADYLARLDSERLTAVWEHRLGGMGIDDRQLAVCVSGRIVGWSGFGAPRDDVDDGVGELHAINLDPAYWSVGIGSFLFSRSVCELAGMGYGSAYLWVADGNARALAFYGRHGWTLDGSSKDDDRFVPPLRELRVVSPPFG</sequence>
<keyword evidence="3" id="KW-1185">Reference proteome</keyword>
<comment type="caution">
    <text evidence="2">The sequence shown here is derived from an EMBL/GenBank/DDBJ whole genome shotgun (WGS) entry which is preliminary data.</text>
</comment>
<evidence type="ECO:0000259" key="1">
    <source>
        <dbReference type="PROSITE" id="PS51186"/>
    </source>
</evidence>
<dbReference type="PROSITE" id="PS51186">
    <property type="entry name" value="GNAT"/>
    <property type="match status" value="1"/>
</dbReference>
<dbReference type="SUPFAM" id="SSF55729">
    <property type="entry name" value="Acyl-CoA N-acyltransferases (Nat)"/>
    <property type="match status" value="1"/>
</dbReference>
<dbReference type="InterPro" id="IPR016181">
    <property type="entry name" value="Acyl_CoA_acyltransferase"/>
</dbReference>
<protein>
    <submittedName>
        <fullName evidence="2">N-acetyltransferase</fullName>
    </submittedName>
</protein>
<gene>
    <name evidence="2" type="ORF">C4K88_10030</name>
</gene>